<gene>
    <name evidence="2" type="ORF">GTZ93_36700</name>
</gene>
<dbReference type="AlphaFoldDB" id="A0A7X4YHH4"/>
<sequence length="357" mass="39143">MADGTDSSQLKTSRPTFHVDGQAQPTLTGGLLLLRIAENTQGLYRCEATFGNWGPSGGGTGFLYFDRRMLDFGKPFQVRLGQAVLFDGRITALEARFPEASPPELTVLAEDRLQELRMTRRTQTYEGLSDAAVIEEVARRHSLTAQVDVRGPTYKVLAQVNQSDLAFLRERCRTLDAELWVEGSTLHAQTHEKRAGTPLVLGYHNELREFSVLADLAGQRSEVMVGGWDVRGKEALKHVATDSVLGAELDGGLSGASVLGSALGERKEVLVHTVPLNSDEARARAETFFRLSARRFLVGRGIAEPNPRLRAGARVELRGLGQLFSGKYYLTDVTVSFDGTRGLRTEFVGERPGLGKE</sequence>
<reference evidence="2 3" key="1">
    <citation type="submission" date="2020-01" db="EMBL/GenBank/DDBJ databases">
        <title>The draft genome sequence of Corallococcus exiguus DSM 14696.</title>
        <authorList>
            <person name="Zhang X."/>
            <person name="Zhu H."/>
        </authorList>
    </citation>
    <scope>NUCLEOTIDE SEQUENCE [LARGE SCALE GENOMIC DNA]</scope>
    <source>
        <strain evidence="2 3">DSM 14696</strain>
    </source>
</reference>
<evidence type="ECO:0000313" key="2">
    <source>
        <dbReference type="EMBL" id="NBC45356.1"/>
    </source>
</evidence>
<keyword evidence="3" id="KW-1185">Reference proteome</keyword>
<organism evidence="2 3">
    <name type="scientific">Corallococcus exiguus</name>
    <dbReference type="NCBI Taxonomy" id="83462"/>
    <lineage>
        <taxon>Bacteria</taxon>
        <taxon>Pseudomonadati</taxon>
        <taxon>Myxococcota</taxon>
        <taxon>Myxococcia</taxon>
        <taxon>Myxococcales</taxon>
        <taxon>Cystobacterineae</taxon>
        <taxon>Myxococcaceae</taxon>
        <taxon>Corallococcus</taxon>
    </lineage>
</organism>
<accession>A0A7X4YHH4</accession>
<dbReference type="SUPFAM" id="SSF69279">
    <property type="entry name" value="Phage tail proteins"/>
    <property type="match status" value="1"/>
</dbReference>
<dbReference type="EMBL" id="JAAAPK010000013">
    <property type="protein sequence ID" value="NBC45356.1"/>
    <property type="molecule type" value="Genomic_DNA"/>
</dbReference>
<evidence type="ECO:0000313" key="3">
    <source>
        <dbReference type="Proteomes" id="UP000537825"/>
    </source>
</evidence>
<comment type="caution">
    <text evidence="2">The sequence shown here is derived from an EMBL/GenBank/DDBJ whole genome shotgun (WGS) entry which is preliminary data.</text>
</comment>
<feature type="region of interest" description="Disordered" evidence="1">
    <location>
        <begin position="1"/>
        <end position="22"/>
    </location>
</feature>
<dbReference type="RefSeq" id="WP_139921775.1">
    <property type="nucleotide sequence ID" value="NZ_CBCSLE010000226.1"/>
</dbReference>
<evidence type="ECO:0008006" key="4">
    <source>
        <dbReference type="Google" id="ProtNLM"/>
    </source>
</evidence>
<evidence type="ECO:0000256" key="1">
    <source>
        <dbReference type="SAM" id="MobiDB-lite"/>
    </source>
</evidence>
<name>A0A7X4YHH4_9BACT</name>
<proteinExistence type="predicted"/>
<feature type="compositionally biased region" description="Polar residues" evidence="1">
    <location>
        <begin position="1"/>
        <end position="15"/>
    </location>
</feature>
<protein>
    <recommendedName>
        <fullName evidence="4">Phage late control D family protein</fullName>
    </recommendedName>
</protein>
<dbReference type="Proteomes" id="UP000537825">
    <property type="component" value="Unassembled WGS sequence"/>
</dbReference>